<protein>
    <submittedName>
        <fullName evidence="1">Uncharacterized protein</fullName>
    </submittedName>
</protein>
<evidence type="ECO:0000313" key="1">
    <source>
        <dbReference type="EMBL" id="KAF6206402.1"/>
    </source>
</evidence>
<name>A0A6A4J5E2_APOLU</name>
<organism evidence="1 2">
    <name type="scientific">Apolygus lucorum</name>
    <name type="common">Small green plant bug</name>
    <name type="synonym">Lygocoris lucorum</name>
    <dbReference type="NCBI Taxonomy" id="248454"/>
    <lineage>
        <taxon>Eukaryota</taxon>
        <taxon>Metazoa</taxon>
        <taxon>Ecdysozoa</taxon>
        <taxon>Arthropoda</taxon>
        <taxon>Hexapoda</taxon>
        <taxon>Insecta</taxon>
        <taxon>Pterygota</taxon>
        <taxon>Neoptera</taxon>
        <taxon>Paraneoptera</taxon>
        <taxon>Hemiptera</taxon>
        <taxon>Heteroptera</taxon>
        <taxon>Panheteroptera</taxon>
        <taxon>Cimicomorpha</taxon>
        <taxon>Miridae</taxon>
        <taxon>Mirini</taxon>
        <taxon>Apolygus</taxon>
    </lineage>
</organism>
<dbReference type="EMBL" id="WIXP02000008">
    <property type="protein sequence ID" value="KAF6206402.1"/>
    <property type="molecule type" value="Genomic_DNA"/>
</dbReference>
<proteinExistence type="predicted"/>
<sequence length="200" mass="21719">MTSLCGNFTSAPAGCYAELGSALSSAALGYVTLLLGIYVRCSASRREPPILFTSHTARCLLSLALFFVHLGEAGELIAGGKSWFLASMSFFSWPAVQFFYLTVEVFGKPQYLAVTSFLYLVIGFSRGVLLYVLIDQIDVTHIAVHLATFCSFISYGVALNDLVTFIQEGFKSAHQVAEGPIQSGLCSTIEKEEFTVIIVK</sequence>
<dbReference type="Proteomes" id="UP000466442">
    <property type="component" value="Unassembled WGS sequence"/>
</dbReference>
<reference evidence="1" key="1">
    <citation type="journal article" date="2021" name="Mol. Ecol. Resour.">
        <title>Apolygus lucorum genome provides insights into omnivorousness and mesophyll feeding.</title>
        <authorList>
            <person name="Liu Y."/>
            <person name="Liu H."/>
            <person name="Wang H."/>
            <person name="Huang T."/>
            <person name="Liu B."/>
            <person name="Yang B."/>
            <person name="Yin L."/>
            <person name="Li B."/>
            <person name="Zhang Y."/>
            <person name="Zhang S."/>
            <person name="Jiang F."/>
            <person name="Zhang X."/>
            <person name="Ren Y."/>
            <person name="Wang B."/>
            <person name="Wang S."/>
            <person name="Lu Y."/>
            <person name="Wu K."/>
            <person name="Fan W."/>
            <person name="Wang G."/>
        </authorList>
    </citation>
    <scope>NUCLEOTIDE SEQUENCE</scope>
    <source>
        <strain evidence="1">12Hb</strain>
    </source>
</reference>
<accession>A0A6A4J5E2</accession>
<dbReference type="AlphaFoldDB" id="A0A6A4J5E2"/>
<comment type="caution">
    <text evidence="1">The sequence shown here is derived from an EMBL/GenBank/DDBJ whole genome shotgun (WGS) entry which is preliminary data.</text>
</comment>
<keyword evidence="2" id="KW-1185">Reference proteome</keyword>
<gene>
    <name evidence="1" type="ORF">GE061_017635</name>
</gene>
<evidence type="ECO:0000313" key="2">
    <source>
        <dbReference type="Proteomes" id="UP000466442"/>
    </source>
</evidence>